<dbReference type="Pfam" id="PF03372">
    <property type="entry name" value="Exo_endo_phos"/>
    <property type="match status" value="1"/>
</dbReference>
<evidence type="ECO:0000313" key="3">
    <source>
        <dbReference type="EMBL" id="EMI55748.1"/>
    </source>
</evidence>
<dbReference type="AlphaFoldDB" id="M5UIB3"/>
<dbReference type="InterPro" id="IPR005135">
    <property type="entry name" value="Endo/exonuclease/phosphatase"/>
</dbReference>
<dbReference type="EC" id="3.1.4.12" evidence="3"/>
<keyword evidence="3" id="KW-0255">Endonuclease</keyword>
<dbReference type="GO" id="GO:0004767">
    <property type="term" value="F:sphingomyelin phosphodiesterase activity"/>
    <property type="evidence" value="ECO:0007669"/>
    <property type="project" value="UniProtKB-EC"/>
</dbReference>
<feature type="chain" id="PRO_5004073391" evidence="1">
    <location>
        <begin position="26"/>
        <end position="390"/>
    </location>
</feature>
<gene>
    <name evidence="3" type="ORF">RSSM_02764</name>
</gene>
<evidence type="ECO:0000313" key="4">
    <source>
        <dbReference type="Proteomes" id="UP000011885"/>
    </source>
</evidence>
<protein>
    <submittedName>
        <fullName evidence="3">Endonuclease/exonuclease/phosphatase</fullName>
        <ecNumber evidence="3">3.1.4.12</ecNumber>
    </submittedName>
</protein>
<feature type="signal peptide" evidence="1">
    <location>
        <begin position="1"/>
        <end position="25"/>
    </location>
</feature>
<dbReference type="Gene3D" id="3.60.10.10">
    <property type="entry name" value="Endonuclease/exonuclease/phosphatase"/>
    <property type="match status" value="1"/>
</dbReference>
<organism evidence="3 4">
    <name type="scientific">Rhodopirellula sallentina SM41</name>
    <dbReference type="NCBI Taxonomy" id="1263870"/>
    <lineage>
        <taxon>Bacteria</taxon>
        <taxon>Pseudomonadati</taxon>
        <taxon>Planctomycetota</taxon>
        <taxon>Planctomycetia</taxon>
        <taxon>Pirellulales</taxon>
        <taxon>Pirellulaceae</taxon>
        <taxon>Rhodopirellula</taxon>
    </lineage>
</organism>
<dbReference type="Proteomes" id="UP000011885">
    <property type="component" value="Unassembled WGS sequence"/>
</dbReference>
<evidence type="ECO:0000259" key="2">
    <source>
        <dbReference type="Pfam" id="PF03372"/>
    </source>
</evidence>
<name>M5UIB3_9BACT</name>
<evidence type="ECO:0000256" key="1">
    <source>
        <dbReference type="SAM" id="SignalP"/>
    </source>
</evidence>
<keyword evidence="3" id="KW-0378">Hydrolase</keyword>
<dbReference type="GO" id="GO:0004527">
    <property type="term" value="F:exonuclease activity"/>
    <property type="evidence" value="ECO:0007669"/>
    <property type="project" value="UniProtKB-KW"/>
</dbReference>
<feature type="domain" description="Endonuclease/exonuclease/phosphatase" evidence="2">
    <location>
        <begin position="60"/>
        <end position="373"/>
    </location>
</feature>
<keyword evidence="3" id="KW-0269">Exonuclease</keyword>
<keyword evidence="3" id="KW-0540">Nuclease</keyword>
<reference evidence="3 4" key="1">
    <citation type="journal article" date="2013" name="Mar. Genomics">
        <title>Expression of sulfatases in Rhodopirellula baltica and the diversity of sulfatases in the genus Rhodopirellula.</title>
        <authorList>
            <person name="Wegner C.E."/>
            <person name="Richter-Heitmann T."/>
            <person name="Klindworth A."/>
            <person name="Klockow C."/>
            <person name="Richter M."/>
            <person name="Achstetter T."/>
            <person name="Glockner F.O."/>
            <person name="Harder J."/>
        </authorList>
    </citation>
    <scope>NUCLEOTIDE SEQUENCE [LARGE SCALE GENOMIC DNA]</scope>
    <source>
        <strain evidence="3 4">SM41</strain>
    </source>
</reference>
<proteinExistence type="predicted"/>
<accession>M5UIB3</accession>
<keyword evidence="1" id="KW-0732">Signal</keyword>
<comment type="caution">
    <text evidence="3">The sequence shown here is derived from an EMBL/GenBank/DDBJ whole genome shotgun (WGS) entry which is preliminary data.</text>
</comment>
<dbReference type="EMBL" id="ANOH01000197">
    <property type="protein sequence ID" value="EMI55748.1"/>
    <property type="molecule type" value="Genomic_DNA"/>
</dbReference>
<dbReference type="PATRIC" id="fig|1263870.3.peg.2936"/>
<dbReference type="InterPro" id="IPR036691">
    <property type="entry name" value="Endo/exonu/phosph_ase_sf"/>
</dbReference>
<dbReference type="GO" id="GO:0004519">
    <property type="term" value="F:endonuclease activity"/>
    <property type="evidence" value="ECO:0007669"/>
    <property type="project" value="UniProtKB-KW"/>
</dbReference>
<sequence length="390" mass="43109">MPLVPSLVLVFAIVLPAMSSSTTHAETQAPPQRSIRIASMNVSLYGDSSGQVADRLQGGSDAQAIKLAKIIRAIRPDVLLLCEVDFDADGKTLNRFADLYLNAKREGSGEPISYPHRWSIPTNTGMIADADLDADGQTGLPNDAWGFGRYPGQYAMAVLSRFPIDRKNARTFQTYRWSQLPGALRPIDPQTNVPYYSDEVWQKLRLSSKNHADVPIQIPTENRTHRMLHFLVSHPTPPVFDGPEDRNGCRNHDEIRFWQEFIEHPDAEFLVDDAGVSGGLAKEEWFAIAGDLNSDPEAGDSRRSAIVNLLNSDKVHPVAPENGTHSTTTALFGTRRVRVDYVIPSANIPVVDSGVVWPEPNTPLGRCLDATDHRMVWIDIQPISDDSDSP</sequence>
<keyword evidence="4" id="KW-1185">Reference proteome</keyword>
<dbReference type="SUPFAM" id="SSF56219">
    <property type="entry name" value="DNase I-like"/>
    <property type="match status" value="1"/>
</dbReference>